<dbReference type="GeneID" id="582072"/>
<proteinExistence type="predicted"/>
<dbReference type="OrthoDB" id="9947256at2759"/>
<dbReference type="GO" id="GO:0099502">
    <property type="term" value="P:calcium-dependent activation of synaptic vesicle fusion"/>
    <property type="evidence" value="ECO:0000318"/>
    <property type="project" value="GO_Central"/>
</dbReference>
<dbReference type="GO" id="GO:0030424">
    <property type="term" value="C:axon"/>
    <property type="evidence" value="ECO:0000318"/>
    <property type="project" value="GO_Central"/>
</dbReference>
<organism evidence="2 3">
    <name type="scientific">Strongylocentrotus purpuratus</name>
    <name type="common">Purple sea urchin</name>
    <dbReference type="NCBI Taxonomy" id="7668"/>
    <lineage>
        <taxon>Eukaryota</taxon>
        <taxon>Metazoa</taxon>
        <taxon>Echinodermata</taxon>
        <taxon>Eleutherozoa</taxon>
        <taxon>Echinozoa</taxon>
        <taxon>Echinoidea</taxon>
        <taxon>Euechinoidea</taxon>
        <taxon>Echinacea</taxon>
        <taxon>Camarodonta</taxon>
        <taxon>Echinidea</taxon>
        <taxon>Strongylocentrotidae</taxon>
        <taxon>Strongylocentrotus</taxon>
    </lineage>
</organism>
<accession>A0A7M7HC20</accession>
<dbReference type="SMART" id="SM00239">
    <property type="entry name" value="C2"/>
    <property type="match status" value="2"/>
</dbReference>
<dbReference type="GO" id="GO:0070382">
    <property type="term" value="C:exocytic vesicle"/>
    <property type="evidence" value="ECO:0000318"/>
    <property type="project" value="GO_Central"/>
</dbReference>
<name>A0A7M7HC20_STRPU</name>
<dbReference type="GO" id="GO:0017158">
    <property type="term" value="P:regulation of calcium ion-dependent exocytosis"/>
    <property type="evidence" value="ECO:0000318"/>
    <property type="project" value="GO_Central"/>
</dbReference>
<dbReference type="PANTHER" id="PTHR10024:SF344">
    <property type="entry name" value="SYNAPTOTAGMIN-7"/>
    <property type="match status" value="1"/>
</dbReference>
<feature type="domain" description="C2" evidence="1">
    <location>
        <begin position="128"/>
        <end position="251"/>
    </location>
</feature>
<dbReference type="GO" id="GO:0061891">
    <property type="term" value="F:calcium ion sensor activity"/>
    <property type="evidence" value="ECO:0000318"/>
    <property type="project" value="GO_Central"/>
</dbReference>
<evidence type="ECO:0000313" key="2">
    <source>
        <dbReference type="EnsemblMetazoa" id="XP_011661303"/>
    </source>
</evidence>
<dbReference type="CDD" id="cd00276">
    <property type="entry name" value="C2B_Synaptotagmin"/>
    <property type="match status" value="1"/>
</dbReference>
<dbReference type="EnsemblMetazoa" id="XM_030977289">
    <property type="protein sequence ID" value="XP_030833149"/>
    <property type="gene ID" value="LOC582072"/>
</dbReference>
<dbReference type="PROSITE" id="PS50004">
    <property type="entry name" value="C2"/>
    <property type="match status" value="2"/>
</dbReference>
<dbReference type="RefSeq" id="XP_030833149.1">
    <property type="nucleotide sequence ID" value="XM_030977289.1"/>
</dbReference>
<dbReference type="Pfam" id="PF00168">
    <property type="entry name" value="C2"/>
    <property type="match status" value="2"/>
</dbReference>
<dbReference type="GO" id="GO:0045202">
    <property type="term" value="C:synapse"/>
    <property type="evidence" value="ECO:0000318"/>
    <property type="project" value="GO_Central"/>
</dbReference>
<dbReference type="InterPro" id="IPR035892">
    <property type="entry name" value="C2_domain_sf"/>
</dbReference>
<sequence length="404" mass="45590">MFSNSVELKFLSPVGRMDICKRINTARRTISPALTPSLIPKFYIPRKCNPISTEKKSSGVSSSSRKVKTNHSFSSLSVSIISPLTSATAAINRIWRTPKMSVDIDRLNAINKLHMLCVRQFFEASTRDLGEIELALQYDRRRRRLRVRVLQANGVGLRSASRKINTHVRLCLMPEKQNPQQTRLVIGTCDPTYNEDFFFNVPPCELISSGLKVRVFQSSGLLLNKWPASCVGEVLLNLEQLKDNSKEIFIREDLKPKAAKEDTGILNVSICYRSRIRKLCITVIRAQNLSKTGFCKTSPDCRIKVAVTQVKDNALSTVVKRTRVRRHTRQPVFKESMSFEINDLNNLRDGMTVVCSLSGKSLTGKPQTLGQVRFGLGASRETEKLQWANVLRNPGLSITQWHTL</sequence>
<keyword evidence="3" id="KW-1185">Reference proteome</keyword>
<dbReference type="FunFam" id="2.60.40.150:FF:000149">
    <property type="entry name" value="Piccolo presynaptic cytomatrix protein"/>
    <property type="match status" value="1"/>
</dbReference>
<feature type="domain" description="C2" evidence="1">
    <location>
        <begin position="262"/>
        <end position="402"/>
    </location>
</feature>
<dbReference type="AlphaFoldDB" id="A0A7M7HC20"/>
<dbReference type="GO" id="GO:0006906">
    <property type="term" value="P:vesicle fusion"/>
    <property type="evidence" value="ECO:0000318"/>
    <property type="project" value="GO_Central"/>
</dbReference>
<dbReference type="GO" id="GO:0016192">
    <property type="term" value="P:vesicle-mediated transport"/>
    <property type="evidence" value="ECO:0000318"/>
    <property type="project" value="GO_Central"/>
</dbReference>
<dbReference type="GO" id="GO:0005886">
    <property type="term" value="C:plasma membrane"/>
    <property type="evidence" value="ECO:0000318"/>
    <property type="project" value="GO_Central"/>
</dbReference>
<dbReference type="GO" id="GO:0000149">
    <property type="term" value="F:SNARE binding"/>
    <property type="evidence" value="ECO:0000318"/>
    <property type="project" value="GO_Central"/>
</dbReference>
<dbReference type="EnsemblMetazoa" id="XM_011663001">
    <property type="protein sequence ID" value="XP_011661303"/>
    <property type="gene ID" value="LOC582072"/>
</dbReference>
<evidence type="ECO:0000313" key="3">
    <source>
        <dbReference type="Proteomes" id="UP000007110"/>
    </source>
</evidence>
<dbReference type="InterPro" id="IPR000008">
    <property type="entry name" value="C2_dom"/>
</dbReference>
<dbReference type="GO" id="GO:0005544">
    <property type="term" value="F:calcium-dependent phospholipid binding"/>
    <property type="evidence" value="ECO:0000318"/>
    <property type="project" value="GO_Central"/>
</dbReference>
<dbReference type="KEGG" id="spu:582072"/>
<reference evidence="2" key="2">
    <citation type="submission" date="2021-01" db="UniProtKB">
        <authorList>
            <consortium name="EnsemblMetazoa"/>
        </authorList>
    </citation>
    <scope>IDENTIFICATION</scope>
</reference>
<dbReference type="SUPFAM" id="SSF49562">
    <property type="entry name" value="C2 domain (Calcium/lipid-binding domain, CaLB)"/>
    <property type="match status" value="2"/>
</dbReference>
<dbReference type="Proteomes" id="UP000007110">
    <property type="component" value="Unassembled WGS sequence"/>
</dbReference>
<dbReference type="GO" id="GO:0098793">
    <property type="term" value="C:presynapse"/>
    <property type="evidence" value="ECO:0007669"/>
    <property type="project" value="GOC"/>
</dbReference>
<dbReference type="PANTHER" id="PTHR10024">
    <property type="entry name" value="SYNAPTOTAGMIN"/>
    <property type="match status" value="1"/>
</dbReference>
<dbReference type="RefSeq" id="XP_011661303.1">
    <property type="nucleotide sequence ID" value="XM_011663001.2"/>
</dbReference>
<reference evidence="3" key="1">
    <citation type="submission" date="2015-02" db="EMBL/GenBank/DDBJ databases">
        <title>Genome sequencing for Strongylocentrotus purpuratus.</title>
        <authorList>
            <person name="Murali S."/>
            <person name="Liu Y."/>
            <person name="Vee V."/>
            <person name="English A."/>
            <person name="Wang M."/>
            <person name="Skinner E."/>
            <person name="Han Y."/>
            <person name="Muzny D.M."/>
            <person name="Worley K.C."/>
            <person name="Gibbs R.A."/>
        </authorList>
    </citation>
    <scope>NUCLEOTIDE SEQUENCE</scope>
</reference>
<dbReference type="Gene3D" id="2.60.40.150">
    <property type="entry name" value="C2 domain"/>
    <property type="match status" value="2"/>
</dbReference>
<protein>
    <recommendedName>
        <fullName evidence="1">C2 domain-containing protein</fullName>
    </recommendedName>
</protein>
<evidence type="ECO:0000259" key="1">
    <source>
        <dbReference type="PROSITE" id="PS50004"/>
    </source>
</evidence>
<dbReference type="InParanoid" id="A0A7M7HC20"/>